<reference evidence="1 2" key="1">
    <citation type="journal article" date="2013" name="Extremophiles">
        <title>Genomic analysis of cold-active Colwelliaphage 9A and psychrophilic phage-host interactions.</title>
        <authorList>
            <person name="Colangelo-Lillis J.R."/>
            <person name="Deming J.W."/>
        </authorList>
    </citation>
    <scope>NUCLEOTIDE SEQUENCE [LARGE SCALE GENOMIC DNA]</scope>
    <source>
        <strain evidence="1">9A</strain>
    </source>
</reference>
<evidence type="ECO:0000313" key="2">
    <source>
        <dbReference type="Proteomes" id="UP000005266"/>
    </source>
</evidence>
<dbReference type="EMBL" id="HQ317390">
    <property type="protein sequence ID" value="AFK66681.1"/>
    <property type="molecule type" value="Genomic_DNA"/>
</dbReference>
<protein>
    <submittedName>
        <fullName evidence="1">Uncharacterized protein</fullName>
    </submittedName>
</protein>
<sequence length="137" mass="15652">MDNQHRSINGYRELSEMEVEQMNDVKWLEAKFLKLFKQGSEDVSEETLNEYKRSWSAQLKEIGAMRQAESDSLLEGGGGELTLDQLNQSKRCLNESRRNLKLIKFPLLEMDLEVTAAIQQMSMWAVSAVGIPDALEI</sequence>
<dbReference type="KEGG" id="vg:13165502"/>
<evidence type="ECO:0000313" key="1">
    <source>
        <dbReference type="EMBL" id="AFK66681.1"/>
    </source>
</evidence>
<keyword evidence="2" id="KW-1185">Reference proteome</keyword>
<dbReference type="RefSeq" id="YP_006489271.1">
    <property type="nucleotide sequence ID" value="NC_018088.1"/>
</dbReference>
<accession>I3UMG6</accession>
<dbReference type="Proteomes" id="UP000005266">
    <property type="component" value="Segment"/>
</dbReference>
<dbReference type="GeneID" id="13165502"/>
<organism evidence="1 2">
    <name type="scientific">Colwellia phage 9A</name>
    <dbReference type="NCBI Taxonomy" id="765765"/>
    <lineage>
        <taxon>Viruses</taxon>
        <taxon>Duplodnaviria</taxon>
        <taxon>Heunggongvirae</taxon>
        <taxon>Uroviricota</taxon>
        <taxon>Caudoviricetes</taxon>
        <taxon>Franklinbayvirus</taxon>
        <taxon>Franklinbayvirus fv9A</taxon>
    </lineage>
</organism>
<gene>
    <name evidence="1" type="ORF">COPG_00085</name>
</gene>
<proteinExistence type="predicted"/>
<dbReference type="OrthoDB" id="25278at10239"/>
<name>I3UMG6_9CAUD</name>